<dbReference type="GO" id="GO:0043190">
    <property type="term" value="C:ATP-binding cassette (ABC) transporter complex"/>
    <property type="evidence" value="ECO:0007669"/>
    <property type="project" value="InterPro"/>
</dbReference>
<feature type="transmembrane region" description="Helical" evidence="5">
    <location>
        <begin position="244"/>
        <end position="265"/>
    </location>
</feature>
<protein>
    <submittedName>
        <fullName evidence="7">ABC-2 type transporter</fullName>
    </submittedName>
</protein>
<dbReference type="PANTHER" id="PTHR43229:SF2">
    <property type="entry name" value="NODULATION PROTEIN J"/>
    <property type="match status" value="1"/>
</dbReference>
<dbReference type="Pfam" id="PF12698">
    <property type="entry name" value="ABC2_membrane_3"/>
    <property type="match status" value="1"/>
</dbReference>
<evidence type="ECO:0000256" key="2">
    <source>
        <dbReference type="ARBA" id="ARBA00022692"/>
    </source>
</evidence>
<proteinExistence type="predicted"/>
<keyword evidence="8" id="KW-1185">Reference proteome</keyword>
<reference evidence="8" key="1">
    <citation type="journal article" date="2008" name="J. Bacteriol.">
        <title>Genome sequence of Thermofilum pendens reveals an exceptional loss of biosynthetic pathways without genome reduction.</title>
        <authorList>
            <person name="Anderson I."/>
            <person name="Rodriguez J."/>
            <person name="Susanti D."/>
            <person name="Porat I."/>
            <person name="Reich C."/>
            <person name="Ulrich L.E."/>
            <person name="Elkins J.G."/>
            <person name="Mavromatis K."/>
            <person name="Lykidis A."/>
            <person name="Kim E."/>
            <person name="Thompson L.S."/>
            <person name="Nolan M."/>
            <person name="Land M."/>
            <person name="Copeland A."/>
            <person name="Lapidus A."/>
            <person name="Lucas S."/>
            <person name="Detter C."/>
            <person name="Zhulin I.B."/>
            <person name="Olsen G.J."/>
            <person name="Whitman W."/>
            <person name="Mukhopadhyay B."/>
            <person name="Bristow J."/>
            <person name="Kyrpides N."/>
        </authorList>
    </citation>
    <scope>NUCLEOTIDE SEQUENCE [LARGE SCALE GENOMIC DNA]</scope>
    <source>
        <strain evidence="8">DSM 2475 / Hrk 5</strain>
    </source>
</reference>
<dbReference type="GO" id="GO:0140359">
    <property type="term" value="F:ABC-type transporter activity"/>
    <property type="evidence" value="ECO:0007669"/>
    <property type="project" value="InterPro"/>
</dbReference>
<dbReference type="eggNOG" id="arCOG01465">
    <property type="taxonomic scope" value="Archaea"/>
</dbReference>
<dbReference type="InterPro" id="IPR013525">
    <property type="entry name" value="ABC2_TM"/>
</dbReference>
<keyword evidence="4 5" id="KW-0472">Membrane</keyword>
<evidence type="ECO:0000256" key="5">
    <source>
        <dbReference type="SAM" id="Phobius"/>
    </source>
</evidence>
<evidence type="ECO:0000256" key="4">
    <source>
        <dbReference type="ARBA" id="ARBA00023136"/>
    </source>
</evidence>
<evidence type="ECO:0000256" key="3">
    <source>
        <dbReference type="ARBA" id="ARBA00022989"/>
    </source>
</evidence>
<feature type="transmembrane region" description="Helical" evidence="5">
    <location>
        <begin position="189"/>
        <end position="207"/>
    </location>
</feature>
<dbReference type="GeneID" id="4600462"/>
<dbReference type="PANTHER" id="PTHR43229">
    <property type="entry name" value="NODULATION PROTEIN J"/>
    <property type="match status" value="1"/>
</dbReference>
<feature type="transmembrane region" description="Helical" evidence="5">
    <location>
        <begin position="155"/>
        <end position="177"/>
    </location>
</feature>
<dbReference type="InterPro" id="IPR051784">
    <property type="entry name" value="Nod_factor_ABC_transporter"/>
</dbReference>
<dbReference type="PRINTS" id="PR00164">
    <property type="entry name" value="ABC2TRNSPORT"/>
</dbReference>
<dbReference type="KEGG" id="tpe:Tpen_1398"/>
<evidence type="ECO:0000256" key="1">
    <source>
        <dbReference type="ARBA" id="ARBA00004141"/>
    </source>
</evidence>
<dbReference type="OrthoDB" id="31423at2157"/>
<dbReference type="EMBL" id="CP000505">
    <property type="protein sequence ID" value="ABL78795.1"/>
    <property type="molecule type" value="Genomic_DNA"/>
</dbReference>
<sequence length="278" mass="30737">MESSRSTRVEGLRGLLLEFEAAALAGLKNYFRYAAWLVSDIVTTPAWLILLIVPILLFLPKERWSDQVVLNTLFWGMILWDVVGAGLWSFGMTIRREQQTGTLEFLLITNANRAVLFSRSLYSRLISLPLSILYTYAIFTAIFGVNVLLLEPLHAVAALFVGLVASMGFGLLYGAAVFRFKNVGPLTSILQFVFLGLCGVFFPVTALPEPLRIPAYLLPFTYTGDLLRHHAAGTETLLPVGLEWIVFLAETAAYLVAGFASLALVEKNLKRKGLLGAY</sequence>
<evidence type="ECO:0000259" key="6">
    <source>
        <dbReference type="Pfam" id="PF12698"/>
    </source>
</evidence>
<dbReference type="EnsemblBacteria" id="ABL78795">
    <property type="protein sequence ID" value="ABL78795"/>
    <property type="gene ID" value="Tpen_1398"/>
</dbReference>
<feature type="transmembrane region" description="Helical" evidence="5">
    <location>
        <begin position="33"/>
        <end position="60"/>
    </location>
</feature>
<keyword evidence="3 5" id="KW-1133">Transmembrane helix</keyword>
<gene>
    <name evidence="7" type="ordered locus">Tpen_1398</name>
</gene>
<dbReference type="AlphaFoldDB" id="A1S015"/>
<feature type="transmembrane region" description="Helical" evidence="5">
    <location>
        <begin position="72"/>
        <end position="90"/>
    </location>
</feature>
<feature type="transmembrane region" description="Helical" evidence="5">
    <location>
        <begin position="125"/>
        <end position="149"/>
    </location>
</feature>
<keyword evidence="2 5" id="KW-0812">Transmembrane</keyword>
<dbReference type="STRING" id="368408.Tpen_1398"/>
<dbReference type="Proteomes" id="UP000000641">
    <property type="component" value="Chromosome"/>
</dbReference>
<evidence type="ECO:0000313" key="8">
    <source>
        <dbReference type="Proteomes" id="UP000000641"/>
    </source>
</evidence>
<dbReference type="HOGENOM" id="CLU_999731_0_0_2"/>
<dbReference type="RefSeq" id="WP_011753060.1">
    <property type="nucleotide sequence ID" value="NC_008698.1"/>
</dbReference>
<evidence type="ECO:0000313" key="7">
    <source>
        <dbReference type="EMBL" id="ABL78795.1"/>
    </source>
</evidence>
<comment type="subcellular location">
    <subcellularLocation>
        <location evidence="1">Membrane</location>
        <topology evidence="1">Multi-pass membrane protein</topology>
    </subcellularLocation>
</comment>
<dbReference type="InterPro" id="IPR000412">
    <property type="entry name" value="ABC_2_transport"/>
</dbReference>
<accession>A1S015</accession>
<feature type="domain" description="ABC-2 type transporter transmembrane" evidence="6">
    <location>
        <begin position="90"/>
        <end position="259"/>
    </location>
</feature>
<name>A1S015_THEPD</name>
<organism evidence="7 8">
    <name type="scientific">Thermofilum pendens (strain DSM 2475 / Hrk 5)</name>
    <dbReference type="NCBI Taxonomy" id="368408"/>
    <lineage>
        <taxon>Archaea</taxon>
        <taxon>Thermoproteota</taxon>
        <taxon>Thermoprotei</taxon>
        <taxon>Thermofilales</taxon>
        <taxon>Thermofilaceae</taxon>
        <taxon>Thermofilum</taxon>
    </lineage>
</organism>